<gene>
    <name evidence="2" type="ORF">PHYPSEUDO_013881</name>
</gene>
<accession>A0A8T1W2T5</accession>
<evidence type="ECO:0000313" key="2">
    <source>
        <dbReference type="EMBL" id="KAG7387631.1"/>
    </source>
</evidence>
<feature type="region of interest" description="Disordered" evidence="1">
    <location>
        <begin position="186"/>
        <end position="208"/>
    </location>
</feature>
<proteinExistence type="predicted"/>
<reference evidence="2" key="1">
    <citation type="submission" date="2021-02" db="EMBL/GenBank/DDBJ databases">
        <authorList>
            <person name="Palmer J.M."/>
        </authorList>
    </citation>
    <scope>NUCLEOTIDE SEQUENCE</scope>
    <source>
        <strain evidence="2">SCRP734</strain>
    </source>
</reference>
<keyword evidence="3" id="KW-1185">Reference proteome</keyword>
<feature type="compositionally biased region" description="Low complexity" evidence="1">
    <location>
        <begin position="309"/>
        <end position="329"/>
    </location>
</feature>
<name>A0A8T1W2T5_9STRA</name>
<dbReference type="Proteomes" id="UP000694044">
    <property type="component" value="Unassembled WGS sequence"/>
</dbReference>
<evidence type="ECO:0000313" key="3">
    <source>
        <dbReference type="Proteomes" id="UP000694044"/>
    </source>
</evidence>
<organism evidence="2 3">
    <name type="scientific">Phytophthora pseudosyringae</name>
    <dbReference type="NCBI Taxonomy" id="221518"/>
    <lineage>
        <taxon>Eukaryota</taxon>
        <taxon>Sar</taxon>
        <taxon>Stramenopiles</taxon>
        <taxon>Oomycota</taxon>
        <taxon>Peronosporomycetes</taxon>
        <taxon>Peronosporales</taxon>
        <taxon>Peronosporaceae</taxon>
        <taxon>Phytophthora</taxon>
    </lineage>
</organism>
<dbReference type="OrthoDB" id="196657at2759"/>
<feature type="compositionally biased region" description="Polar residues" evidence="1">
    <location>
        <begin position="195"/>
        <end position="205"/>
    </location>
</feature>
<comment type="caution">
    <text evidence="2">The sequence shown here is derived from an EMBL/GenBank/DDBJ whole genome shotgun (WGS) entry which is preliminary data.</text>
</comment>
<dbReference type="AlphaFoldDB" id="A0A8T1W2T5"/>
<evidence type="ECO:0000256" key="1">
    <source>
        <dbReference type="SAM" id="MobiDB-lite"/>
    </source>
</evidence>
<protein>
    <submittedName>
        <fullName evidence="2">Uncharacterized protein</fullName>
    </submittedName>
</protein>
<sequence>MGKCCYPTTTESSQVAFGRAASTRRQAPSLGLCNAEFSLHEIVLNTVPMANRLTTLDLSFALTGIPGAHVVAASLRKAGCAILTQLQTRSRAGRRSIRTTAAEDREWAAQLELGSGGESEAVGHQSLSSVLVRSASCCSVLRTPSSCTKVFTQDIVAIPHHAHVCIESTKCVAHRLAPVPLCPKATRPSAPAAQHPTSPFTNSSANEDHATNRIVLKGSESELGVATDSVSCRGRFMPLDNGSRRLRDPGDFFQEPHLPSRRLSIAHARREETPGIIPSLSEADGEGEPVPPFHLPQSVEDGDGVAGTALSQRSLLRSQSPSAPQQLQLQEDEGEQSPVAKDIPPPMEEDIPPPSADMPPSVLPIRQDSAPKVESVSWTLTAGMDPILPTKTPPKLGAPGAAQPSKRRITYAVDEVSHHALDRLGVNADILKKEKGMKKLGICDVDITRSEELRRYTGISQAEPTSKVEFMFGFNDEQLHRDKAIKRLGTSEQEIMDDYSRRVSRLGVSNSHPVQP</sequence>
<feature type="region of interest" description="Disordered" evidence="1">
    <location>
        <begin position="241"/>
        <end position="362"/>
    </location>
</feature>
<dbReference type="EMBL" id="JAGDFM010000075">
    <property type="protein sequence ID" value="KAG7387631.1"/>
    <property type="molecule type" value="Genomic_DNA"/>
</dbReference>
<feature type="region of interest" description="Disordered" evidence="1">
    <location>
        <begin position="384"/>
        <end position="403"/>
    </location>
</feature>